<name>A0A699QR28_TANCI</name>
<keyword evidence="1" id="KW-0547">Nucleotide-binding</keyword>
<dbReference type="AlphaFoldDB" id="A0A699QR28"/>
<keyword evidence="1" id="KW-0378">Hydrolase</keyword>
<dbReference type="PANTHER" id="PTHR21529">
    <property type="entry name" value="MAMMARY TURMOR VIRUS RECEPTOR HOMOLOG 1, 2 MTVR1, 2"/>
    <property type="match status" value="1"/>
</dbReference>
<protein>
    <submittedName>
        <fullName evidence="1">UvrD-like helicase, ATP-binding domain, P-loop containing nucleoside triphosphate hydrolase</fullName>
    </submittedName>
</protein>
<dbReference type="GO" id="GO:0005524">
    <property type="term" value="F:ATP binding"/>
    <property type="evidence" value="ECO:0007669"/>
    <property type="project" value="UniProtKB-KW"/>
</dbReference>
<keyword evidence="1" id="KW-0347">Helicase</keyword>
<keyword evidence="1" id="KW-0067">ATP-binding</keyword>
<proteinExistence type="predicted"/>
<organism evidence="1">
    <name type="scientific">Tanacetum cinerariifolium</name>
    <name type="common">Dalmatian daisy</name>
    <name type="synonym">Chrysanthemum cinerariifolium</name>
    <dbReference type="NCBI Taxonomy" id="118510"/>
    <lineage>
        <taxon>Eukaryota</taxon>
        <taxon>Viridiplantae</taxon>
        <taxon>Streptophyta</taxon>
        <taxon>Embryophyta</taxon>
        <taxon>Tracheophyta</taxon>
        <taxon>Spermatophyta</taxon>
        <taxon>Magnoliopsida</taxon>
        <taxon>eudicotyledons</taxon>
        <taxon>Gunneridae</taxon>
        <taxon>Pentapetalae</taxon>
        <taxon>asterids</taxon>
        <taxon>campanulids</taxon>
        <taxon>Asterales</taxon>
        <taxon>Asteraceae</taxon>
        <taxon>Asteroideae</taxon>
        <taxon>Anthemideae</taxon>
        <taxon>Anthemidinae</taxon>
        <taxon>Tanacetum</taxon>
    </lineage>
</organism>
<dbReference type="PANTHER" id="PTHR21529:SF4">
    <property type="entry name" value="TPR AND ANKYRIN REPEAT-CONTAINING PROTEIN 1"/>
    <property type="match status" value="1"/>
</dbReference>
<evidence type="ECO:0000313" key="1">
    <source>
        <dbReference type="EMBL" id="GFC76294.1"/>
    </source>
</evidence>
<dbReference type="GO" id="GO:0016787">
    <property type="term" value="F:hydrolase activity"/>
    <property type="evidence" value="ECO:0007669"/>
    <property type="project" value="UniProtKB-KW"/>
</dbReference>
<dbReference type="GO" id="GO:0004386">
    <property type="term" value="F:helicase activity"/>
    <property type="evidence" value="ECO:0007669"/>
    <property type="project" value="UniProtKB-KW"/>
</dbReference>
<dbReference type="InterPro" id="IPR039904">
    <property type="entry name" value="TRANK1"/>
</dbReference>
<comment type="caution">
    <text evidence="1">The sequence shown here is derived from an EMBL/GenBank/DDBJ whole genome shotgun (WGS) entry which is preliminary data.</text>
</comment>
<sequence>MRETNRKAFQGYVREAAGMFESIGKLELAASCYCDFTEYERAGKIYALTCGKIDATTECFLLAGCYKEVAEAYAKDDMISNCLSVCKEGKLFEKGLQYINYWKERASF</sequence>
<accession>A0A699QR28</accession>
<reference evidence="1" key="1">
    <citation type="journal article" date="2019" name="Sci. Rep.">
        <title>Draft genome of Tanacetum cinerariifolium, the natural source of mosquito coil.</title>
        <authorList>
            <person name="Yamashiro T."/>
            <person name="Shiraishi A."/>
            <person name="Satake H."/>
            <person name="Nakayama K."/>
        </authorList>
    </citation>
    <scope>NUCLEOTIDE SEQUENCE</scope>
</reference>
<gene>
    <name evidence="1" type="ORF">Tci_848264</name>
</gene>
<dbReference type="EMBL" id="BKCJ011055620">
    <property type="protein sequence ID" value="GFC76294.1"/>
    <property type="molecule type" value="Genomic_DNA"/>
</dbReference>